<evidence type="ECO:0000313" key="4">
    <source>
        <dbReference type="Proteomes" id="UP000761380"/>
    </source>
</evidence>
<comment type="caution">
    <text evidence="3">The sequence shown here is derived from an EMBL/GenBank/DDBJ whole genome shotgun (WGS) entry which is preliminary data.</text>
</comment>
<dbReference type="AlphaFoldDB" id="A0A927WT52"/>
<dbReference type="Proteomes" id="UP000761380">
    <property type="component" value="Unassembled WGS sequence"/>
</dbReference>
<feature type="transmembrane region" description="Helical" evidence="2">
    <location>
        <begin position="32"/>
        <end position="51"/>
    </location>
</feature>
<keyword evidence="2" id="KW-1133">Transmembrane helix</keyword>
<evidence type="ECO:0000313" key="3">
    <source>
        <dbReference type="EMBL" id="MBE6092974.1"/>
    </source>
</evidence>
<evidence type="ECO:0000256" key="1">
    <source>
        <dbReference type="SAM" id="MobiDB-lite"/>
    </source>
</evidence>
<keyword evidence="2" id="KW-0812">Transmembrane</keyword>
<sequence>MAKLYAAMVFAFIAATVIVITGLSSDARAITVFFRSIVGFISAGLIVYILLRILAAQDVFDFDAFIEAKDEETLVMGEEGETSSAVDEYTAEDESPATGEAEPAETGGQAQFEPLSSDDLTRMETPK</sequence>
<feature type="region of interest" description="Disordered" evidence="1">
    <location>
        <begin position="76"/>
        <end position="127"/>
    </location>
</feature>
<gene>
    <name evidence="3" type="ORF">E7201_07405</name>
</gene>
<organism evidence="3 4">
    <name type="scientific">Selenomonas ruminantium</name>
    <dbReference type="NCBI Taxonomy" id="971"/>
    <lineage>
        <taxon>Bacteria</taxon>
        <taxon>Bacillati</taxon>
        <taxon>Bacillota</taxon>
        <taxon>Negativicutes</taxon>
        <taxon>Selenomonadales</taxon>
        <taxon>Selenomonadaceae</taxon>
        <taxon>Selenomonas</taxon>
    </lineage>
</organism>
<dbReference type="EMBL" id="SVBY01000048">
    <property type="protein sequence ID" value="MBE6092974.1"/>
    <property type="molecule type" value="Genomic_DNA"/>
</dbReference>
<feature type="transmembrane region" description="Helical" evidence="2">
    <location>
        <begin position="6"/>
        <end position="25"/>
    </location>
</feature>
<proteinExistence type="predicted"/>
<keyword evidence="2" id="KW-0472">Membrane</keyword>
<protein>
    <submittedName>
        <fullName evidence="3">Uncharacterized protein</fullName>
    </submittedName>
</protein>
<accession>A0A927WT52</accession>
<name>A0A927WT52_SELRU</name>
<evidence type="ECO:0000256" key="2">
    <source>
        <dbReference type="SAM" id="Phobius"/>
    </source>
</evidence>
<dbReference type="RefSeq" id="WP_303815628.1">
    <property type="nucleotide sequence ID" value="NZ_CAMOFN010000015.1"/>
</dbReference>
<reference evidence="3" key="1">
    <citation type="submission" date="2019-04" db="EMBL/GenBank/DDBJ databases">
        <title>Evolution of Biomass-Degrading Anaerobic Consortia Revealed by Metagenomics.</title>
        <authorList>
            <person name="Peng X."/>
        </authorList>
    </citation>
    <scope>NUCLEOTIDE SEQUENCE</scope>
    <source>
        <strain evidence="3">SIG240</strain>
    </source>
</reference>